<organism evidence="4 5">
    <name type="scientific">Desmophyllum pertusum</name>
    <dbReference type="NCBI Taxonomy" id="174260"/>
    <lineage>
        <taxon>Eukaryota</taxon>
        <taxon>Metazoa</taxon>
        <taxon>Cnidaria</taxon>
        <taxon>Anthozoa</taxon>
        <taxon>Hexacorallia</taxon>
        <taxon>Scleractinia</taxon>
        <taxon>Caryophylliina</taxon>
        <taxon>Caryophylliidae</taxon>
        <taxon>Desmophyllum</taxon>
    </lineage>
</organism>
<dbReference type="OrthoDB" id="5988507at2759"/>
<protein>
    <submittedName>
        <fullName evidence="4">Protein sidekick-1</fullName>
    </submittedName>
</protein>
<keyword evidence="1" id="KW-0677">Repeat</keyword>
<dbReference type="CDD" id="cd00063">
    <property type="entry name" value="FN3"/>
    <property type="match status" value="1"/>
</dbReference>
<feature type="domain" description="Fibronectin type-III" evidence="3">
    <location>
        <begin position="129"/>
        <end position="221"/>
    </location>
</feature>
<evidence type="ECO:0000259" key="3">
    <source>
        <dbReference type="PROSITE" id="PS50853"/>
    </source>
</evidence>
<dbReference type="AlphaFoldDB" id="A0A9W9YZV0"/>
<dbReference type="Pfam" id="PF00024">
    <property type="entry name" value="PAN_1"/>
    <property type="match status" value="1"/>
</dbReference>
<dbReference type="InterPro" id="IPR036116">
    <property type="entry name" value="FN3_sf"/>
</dbReference>
<sequence>MSKNLVYLNFLLVFVIQQRILAFQPVTENNHVLVGHVFQQLYSRDWFSCIQACQDEPRCISYNYERSARANGLCELNDCGVEDLCDRDKSLIYSVGFVFQQIRENKVNTNCSLDKNGPETKQALVPTAPPQNVTAVNKTSTSIFITWDAVPANQSNGDILGYRVNYTLRTTHDTRLVSVKTIYANLTGLKRNRMYNITVITYNQHGDGPPSKALLVRTDQGSKF</sequence>
<dbReference type="Gene3D" id="2.60.40.10">
    <property type="entry name" value="Immunoglobulins"/>
    <property type="match status" value="1"/>
</dbReference>
<gene>
    <name evidence="4" type="primary">SDK1_6</name>
    <name evidence="4" type="ORF">OS493_018918</name>
</gene>
<reference evidence="4" key="1">
    <citation type="submission" date="2023-01" db="EMBL/GenBank/DDBJ databases">
        <title>Genome assembly of the deep-sea coral Lophelia pertusa.</title>
        <authorList>
            <person name="Herrera S."/>
            <person name="Cordes E."/>
        </authorList>
    </citation>
    <scope>NUCLEOTIDE SEQUENCE</scope>
    <source>
        <strain evidence="4">USNM1676648</strain>
        <tissue evidence="4">Polyp</tissue>
    </source>
</reference>
<dbReference type="InterPro" id="IPR003961">
    <property type="entry name" value="FN3_dom"/>
</dbReference>
<dbReference type="Proteomes" id="UP001163046">
    <property type="component" value="Unassembled WGS sequence"/>
</dbReference>
<evidence type="ECO:0000313" key="4">
    <source>
        <dbReference type="EMBL" id="KAJ7372415.1"/>
    </source>
</evidence>
<evidence type="ECO:0000313" key="5">
    <source>
        <dbReference type="Proteomes" id="UP001163046"/>
    </source>
</evidence>
<feature type="chain" id="PRO_5040947286" evidence="2">
    <location>
        <begin position="23"/>
        <end position="224"/>
    </location>
</feature>
<dbReference type="Pfam" id="PF00041">
    <property type="entry name" value="fn3"/>
    <property type="match status" value="1"/>
</dbReference>
<evidence type="ECO:0000256" key="1">
    <source>
        <dbReference type="ARBA" id="ARBA00022737"/>
    </source>
</evidence>
<dbReference type="PROSITE" id="PS50853">
    <property type="entry name" value="FN3"/>
    <property type="match status" value="1"/>
</dbReference>
<comment type="caution">
    <text evidence="4">The sequence shown here is derived from an EMBL/GenBank/DDBJ whole genome shotgun (WGS) entry which is preliminary data.</text>
</comment>
<feature type="signal peptide" evidence="2">
    <location>
        <begin position="1"/>
        <end position="22"/>
    </location>
</feature>
<keyword evidence="5" id="KW-1185">Reference proteome</keyword>
<dbReference type="FunFam" id="2.60.40.10:FF:000028">
    <property type="entry name" value="Neuronal cell adhesion molecule"/>
    <property type="match status" value="1"/>
</dbReference>
<dbReference type="SUPFAM" id="SSF49265">
    <property type="entry name" value="Fibronectin type III"/>
    <property type="match status" value="1"/>
</dbReference>
<dbReference type="SMART" id="SM00060">
    <property type="entry name" value="FN3"/>
    <property type="match status" value="1"/>
</dbReference>
<evidence type="ECO:0000256" key="2">
    <source>
        <dbReference type="SAM" id="SignalP"/>
    </source>
</evidence>
<accession>A0A9W9YZV0</accession>
<name>A0A9W9YZV0_9CNID</name>
<dbReference type="InterPro" id="IPR003609">
    <property type="entry name" value="Pan_app"/>
</dbReference>
<dbReference type="EMBL" id="MU826836">
    <property type="protein sequence ID" value="KAJ7372415.1"/>
    <property type="molecule type" value="Genomic_DNA"/>
</dbReference>
<proteinExistence type="predicted"/>
<keyword evidence="2" id="KW-0732">Signal</keyword>
<dbReference type="InterPro" id="IPR013783">
    <property type="entry name" value="Ig-like_fold"/>
</dbReference>